<dbReference type="InterPro" id="IPR043502">
    <property type="entry name" value="DNA/RNA_pol_sf"/>
</dbReference>
<evidence type="ECO:0000313" key="5">
    <source>
        <dbReference type="EMBL" id="XCG97541.1"/>
    </source>
</evidence>
<dbReference type="InterPro" id="IPR002562">
    <property type="entry name" value="3'-5'_exonuclease_dom"/>
</dbReference>
<dbReference type="SUPFAM" id="SSF56672">
    <property type="entry name" value="DNA/RNA polymerases"/>
    <property type="match status" value="1"/>
</dbReference>
<dbReference type="InterPro" id="IPR012337">
    <property type="entry name" value="RNaseH-like_sf"/>
</dbReference>
<dbReference type="PANTHER" id="PTHR10133">
    <property type="entry name" value="DNA POLYMERASE I"/>
    <property type="match status" value="1"/>
</dbReference>
<organism evidence="5">
    <name type="scientific">Bacillus phage Jabberwock</name>
    <dbReference type="NCBI Taxonomy" id="3163548"/>
    <lineage>
        <taxon>Viruses</taxon>
        <taxon>Duplodnaviria</taxon>
        <taxon>Heunggongvirae</taxon>
        <taxon>Uroviricota</taxon>
        <taxon>Caudoviricetes</taxon>
    </lineage>
</organism>
<dbReference type="Gene3D" id="3.30.420.10">
    <property type="entry name" value="Ribonuclease H-like superfamily/Ribonuclease H"/>
    <property type="match status" value="1"/>
</dbReference>
<evidence type="ECO:0000259" key="4">
    <source>
        <dbReference type="SMART" id="SM00482"/>
    </source>
</evidence>
<dbReference type="GO" id="GO:0039693">
    <property type="term" value="P:viral DNA genome replication"/>
    <property type="evidence" value="ECO:0007669"/>
    <property type="project" value="UniProtKB-KW"/>
</dbReference>
<dbReference type="EMBL" id="PP883967">
    <property type="protein sequence ID" value="XCG97541.1"/>
    <property type="molecule type" value="Genomic_DNA"/>
</dbReference>
<dbReference type="PANTHER" id="PTHR10133:SF27">
    <property type="entry name" value="DNA POLYMERASE NU"/>
    <property type="match status" value="1"/>
</dbReference>
<accession>A0AAU8EFP9</accession>
<dbReference type="GO" id="GO:0008408">
    <property type="term" value="F:3'-5' exonuclease activity"/>
    <property type="evidence" value="ECO:0007669"/>
    <property type="project" value="InterPro"/>
</dbReference>
<dbReference type="Gene3D" id="1.10.150.20">
    <property type="entry name" value="5' to 3' exonuclease, C-terminal subdomain"/>
    <property type="match status" value="1"/>
</dbReference>
<dbReference type="Pfam" id="PF00476">
    <property type="entry name" value="DNA_pol_A"/>
    <property type="match status" value="1"/>
</dbReference>
<evidence type="ECO:0000256" key="2">
    <source>
        <dbReference type="ARBA" id="ARBA00023109"/>
    </source>
</evidence>
<evidence type="ECO:0000256" key="3">
    <source>
        <dbReference type="SAM" id="Coils"/>
    </source>
</evidence>
<proteinExistence type="predicted"/>
<dbReference type="GO" id="GO:0003887">
    <property type="term" value="F:DNA-directed DNA polymerase activity"/>
    <property type="evidence" value="ECO:0007669"/>
    <property type="project" value="InterPro"/>
</dbReference>
<dbReference type="Pfam" id="PF01612">
    <property type="entry name" value="DNA_pol_A_exo1"/>
    <property type="match status" value="1"/>
</dbReference>
<keyword evidence="1" id="KW-0235">DNA replication</keyword>
<dbReference type="Gene3D" id="3.30.70.370">
    <property type="match status" value="1"/>
</dbReference>
<keyword evidence="2" id="KW-1194">Viral DNA replication</keyword>
<dbReference type="SUPFAM" id="SSF53098">
    <property type="entry name" value="Ribonuclease H-like"/>
    <property type="match status" value="1"/>
</dbReference>
<name>A0AAU8EFP9_9CAUD</name>
<dbReference type="InterPro" id="IPR001098">
    <property type="entry name" value="DNA-dir_DNA_pol_A_palm_dom"/>
</dbReference>
<dbReference type="GO" id="GO:0006261">
    <property type="term" value="P:DNA-templated DNA replication"/>
    <property type="evidence" value="ECO:0007669"/>
    <property type="project" value="InterPro"/>
</dbReference>
<dbReference type="InterPro" id="IPR036895">
    <property type="entry name" value="Uracil-DNA_glycosylase-like_sf"/>
</dbReference>
<dbReference type="GO" id="GO:0006302">
    <property type="term" value="P:double-strand break repair"/>
    <property type="evidence" value="ECO:0007669"/>
    <property type="project" value="TreeGrafter"/>
</dbReference>
<dbReference type="InterPro" id="IPR036397">
    <property type="entry name" value="RNaseH_sf"/>
</dbReference>
<feature type="domain" description="DNA-directed DNA polymerase family A palm" evidence="4">
    <location>
        <begin position="855"/>
        <end position="1059"/>
    </location>
</feature>
<dbReference type="GO" id="GO:0003677">
    <property type="term" value="F:DNA binding"/>
    <property type="evidence" value="ECO:0007669"/>
    <property type="project" value="InterPro"/>
</dbReference>
<keyword evidence="3" id="KW-0175">Coiled coil</keyword>
<dbReference type="PRINTS" id="PR00868">
    <property type="entry name" value="DNAPOLI"/>
</dbReference>
<dbReference type="InterPro" id="IPR002298">
    <property type="entry name" value="DNA_polymerase_A"/>
</dbReference>
<feature type="coiled-coil region" evidence="3">
    <location>
        <begin position="476"/>
        <end position="521"/>
    </location>
</feature>
<reference evidence="5" key="1">
    <citation type="submission" date="2024-06" db="EMBL/GenBank/DDBJ databases">
        <authorList>
            <person name="Sahani V.S."/>
            <person name="Rajnandini D.D."/>
            <person name="Zdgiebloski S.Z."/>
            <person name="Agrawal S.A."/>
        </authorList>
    </citation>
    <scope>NUCLEOTIDE SEQUENCE</scope>
</reference>
<gene>
    <name evidence="5" type="ORF">JABBERWOCK_148</name>
</gene>
<protein>
    <submittedName>
        <fullName evidence="5">DNA polymerase I</fullName>
    </submittedName>
</protein>
<dbReference type="SMART" id="SM00482">
    <property type="entry name" value="POLAc"/>
    <property type="match status" value="1"/>
</dbReference>
<evidence type="ECO:0000256" key="1">
    <source>
        <dbReference type="ARBA" id="ARBA00022705"/>
    </source>
</evidence>
<sequence>MFTDRVCDIIEREGGDRLKILFAQEYLRENHMKKMEDGSLKNVFLSTRGGKLLKNLITDGLGLDNKDFYIDYAYYAVPQVIGRDKSGRAVKYKQPAQKDANPLHEEFRARIVKERPDIIVPSGNLGCKALLGKASISTMRGVPQKVRIVHKTTKTTDVPDDIFEEYRLSGVLRDLENSLKTATRGLENIDSGIVGVREPFRDLVLRYPQVQQERDDAVALVEGLEAEISELRLSGITPDFELPVTEVEESHTCWILPMYSMEYMLVNPKIQNLVEADFGTLKKFVDEGEDAFVAKKVKYEDVTTIERVREIFTKIVHEAPVVSWDLETNTLSPERIGAKPLVISICWKEGTGATIPLQHKDFMWLPGHLAEIYKYIEEFVGNENIIKVGHNIKYDMKFLRLTRNITRFKNNRDTKTMYYLLVNQDVKGSLRLSDLTYEFTDMGGYDKALEDYKKQYIEDYKAKEKARIDKEKLDWKLKCDAEREQASNKIKEMKADINATIKELRSELKVVNKTIKKLEKDEQPLTEFLAGRPDYLTNRIEELKQLRDRQAQEWKYEKPETPKWDEVKAPVNEIDGGDFNYEWIPLWEMLSPYASGDVDACLRIYNQLAARCTKKGLEKLQDLYTGHYPELVNVLAKIEATGIKTDIPYIKSLVEAYTKEENRLIALMRKFPEIKKLKEEKEELYRKGLEEKMKPVKFRDTEIAKLRDKYKDEADREFNPNSSDDKQKVMFKYTGIKLPFNREHLVDSAVENNLEEDEIEWYHYKSNSANMKYIAQHYPEMKELAELLVEFSLVKTRKQNFTYKFLSMVDHNDILHGSFNSEGTETSRLSSANPNMQNMPRKSGDVYRFDYKHPIKRMFISRFEGGALIQLDYSSLESRVMALDAMDMDMIKSFFDGEDIHRQTAALTFRKPPEDVTDDERTKAKAVSFGLAYGEVPFSFAPKHNMTVDEAEKLFKDFFAGKPRLEQYIEENKGIAMKAGSISCLQGYTRNLRDVYSQDKQKRNGALRQATNTRIQGSGAFLTNNSLIYINNLIEKMNLRSRIVLTVHDSIVIDCPPEEIKLMAHIGKKVMENLPIDWLWIDWEGERRRFPITADVEIGVTYNDMVDYNPDDLDTFDSVAGYCKYHGDLKNVKNYKNSKAITEEKYDELVEVIKSNKPQYQKIA</sequence>
<dbReference type="Gene3D" id="3.40.470.10">
    <property type="entry name" value="Uracil-DNA glycosylase-like domain"/>
    <property type="match status" value="1"/>
</dbReference>